<reference evidence="2" key="2">
    <citation type="submission" date="2015-01" db="EMBL/GenBank/DDBJ databases">
        <title>Evolutionary Origins and Diversification of the Mycorrhizal Mutualists.</title>
        <authorList>
            <consortium name="DOE Joint Genome Institute"/>
            <consortium name="Mycorrhizal Genomics Consortium"/>
            <person name="Kohler A."/>
            <person name="Kuo A."/>
            <person name="Nagy L.G."/>
            <person name="Floudas D."/>
            <person name="Copeland A."/>
            <person name="Barry K.W."/>
            <person name="Cichocki N."/>
            <person name="Veneault-Fourrey C."/>
            <person name="LaButti K."/>
            <person name="Lindquist E.A."/>
            <person name="Lipzen A."/>
            <person name="Lundell T."/>
            <person name="Morin E."/>
            <person name="Murat C."/>
            <person name="Riley R."/>
            <person name="Ohm R."/>
            <person name="Sun H."/>
            <person name="Tunlid A."/>
            <person name="Henrissat B."/>
            <person name="Grigoriev I.V."/>
            <person name="Hibbett D.S."/>
            <person name="Martin F."/>
        </authorList>
    </citation>
    <scope>NUCLEOTIDE SEQUENCE [LARGE SCALE GENOMIC DNA]</scope>
    <source>
        <strain evidence="2">MUT 4182</strain>
    </source>
</reference>
<organism evidence="1 2">
    <name type="scientific">Tulasnella calospora MUT 4182</name>
    <dbReference type="NCBI Taxonomy" id="1051891"/>
    <lineage>
        <taxon>Eukaryota</taxon>
        <taxon>Fungi</taxon>
        <taxon>Dikarya</taxon>
        <taxon>Basidiomycota</taxon>
        <taxon>Agaricomycotina</taxon>
        <taxon>Agaricomycetes</taxon>
        <taxon>Cantharellales</taxon>
        <taxon>Tulasnellaceae</taxon>
        <taxon>Tulasnella</taxon>
    </lineage>
</organism>
<reference evidence="1 2" key="1">
    <citation type="submission" date="2014-04" db="EMBL/GenBank/DDBJ databases">
        <authorList>
            <consortium name="DOE Joint Genome Institute"/>
            <person name="Kuo A."/>
            <person name="Girlanda M."/>
            <person name="Perotto S."/>
            <person name="Kohler A."/>
            <person name="Nagy L.G."/>
            <person name="Floudas D."/>
            <person name="Copeland A."/>
            <person name="Barry K.W."/>
            <person name="Cichocki N."/>
            <person name="Veneault-Fourrey C."/>
            <person name="LaButti K."/>
            <person name="Lindquist E.A."/>
            <person name="Lipzen A."/>
            <person name="Lundell T."/>
            <person name="Morin E."/>
            <person name="Murat C."/>
            <person name="Sun H."/>
            <person name="Tunlid A."/>
            <person name="Henrissat B."/>
            <person name="Grigoriev I.V."/>
            <person name="Hibbett D.S."/>
            <person name="Martin F."/>
            <person name="Nordberg H.P."/>
            <person name="Cantor M.N."/>
            <person name="Hua S.X."/>
        </authorList>
    </citation>
    <scope>NUCLEOTIDE SEQUENCE [LARGE SCALE GENOMIC DNA]</scope>
    <source>
        <strain evidence="1 2">MUT 4182</strain>
    </source>
</reference>
<keyword evidence="2" id="KW-1185">Reference proteome</keyword>
<proteinExistence type="predicted"/>
<accession>A0A0C3KHR0</accession>
<dbReference type="Proteomes" id="UP000054248">
    <property type="component" value="Unassembled WGS sequence"/>
</dbReference>
<protein>
    <submittedName>
        <fullName evidence="1">Uncharacterized protein</fullName>
    </submittedName>
</protein>
<dbReference type="EMBL" id="KN823152">
    <property type="protein sequence ID" value="KIO21018.1"/>
    <property type="molecule type" value="Genomic_DNA"/>
</dbReference>
<sequence length="108" mass="12210">MVQQPEWGSLCNENRGLDEDTVAHVYGVKALGRDNLMPLYQQNGIGMVYFWPVPPNHVPAQRVCCERETASLVTMVPNENIRFHLTEAIHGHADLDCRLPPARLNCSR</sequence>
<dbReference type="AlphaFoldDB" id="A0A0C3KHR0"/>
<name>A0A0C3KHR0_9AGAM</name>
<evidence type="ECO:0000313" key="1">
    <source>
        <dbReference type="EMBL" id="KIO21018.1"/>
    </source>
</evidence>
<gene>
    <name evidence="1" type="ORF">M407DRAFT_219451</name>
</gene>
<dbReference type="HOGENOM" id="CLU_2198930_0_0_1"/>
<evidence type="ECO:0000313" key="2">
    <source>
        <dbReference type="Proteomes" id="UP000054248"/>
    </source>
</evidence>